<gene>
    <name evidence="2" type="ORF">PSA7680_00250</name>
</gene>
<feature type="region of interest" description="Disordered" evidence="1">
    <location>
        <begin position="1"/>
        <end position="28"/>
    </location>
</feature>
<name>A0A1Y5REU8_9RHOB</name>
<evidence type="ECO:0000256" key="1">
    <source>
        <dbReference type="SAM" id="MobiDB-lite"/>
    </source>
</evidence>
<organism evidence="2 3">
    <name type="scientific">Pseudoruegeria aquimaris</name>
    <dbReference type="NCBI Taxonomy" id="393663"/>
    <lineage>
        <taxon>Bacteria</taxon>
        <taxon>Pseudomonadati</taxon>
        <taxon>Pseudomonadota</taxon>
        <taxon>Alphaproteobacteria</taxon>
        <taxon>Rhodobacterales</taxon>
        <taxon>Roseobacteraceae</taxon>
        <taxon>Pseudoruegeria</taxon>
    </lineage>
</organism>
<protein>
    <submittedName>
        <fullName evidence="2">Uncharacterized protein</fullName>
    </submittedName>
</protein>
<reference evidence="2 3" key="1">
    <citation type="submission" date="2017-03" db="EMBL/GenBank/DDBJ databases">
        <authorList>
            <person name="Afonso C.L."/>
            <person name="Miller P.J."/>
            <person name="Scott M.A."/>
            <person name="Spackman E."/>
            <person name="Goraichik I."/>
            <person name="Dimitrov K.M."/>
            <person name="Suarez D.L."/>
            <person name="Swayne D.E."/>
        </authorList>
    </citation>
    <scope>NUCLEOTIDE SEQUENCE [LARGE SCALE GENOMIC DNA]</scope>
    <source>
        <strain evidence="2 3">CECT 7680</strain>
    </source>
</reference>
<dbReference type="AlphaFoldDB" id="A0A1Y5REU8"/>
<evidence type="ECO:0000313" key="3">
    <source>
        <dbReference type="Proteomes" id="UP000193409"/>
    </source>
</evidence>
<keyword evidence="3" id="KW-1185">Reference proteome</keyword>
<evidence type="ECO:0000313" key="2">
    <source>
        <dbReference type="EMBL" id="SLN13217.1"/>
    </source>
</evidence>
<accession>A0A1Y5REU8</accession>
<dbReference type="Proteomes" id="UP000193409">
    <property type="component" value="Unassembled WGS sequence"/>
</dbReference>
<sequence length="57" mass="6523">MKLLPMSSHSERVKGDTGCTPVRSTDRRNRLTQVPGSEIERIFQYSVRLHAYINFSG</sequence>
<proteinExistence type="predicted"/>
<dbReference type="EMBL" id="FWFQ01000001">
    <property type="protein sequence ID" value="SLN13217.1"/>
    <property type="molecule type" value="Genomic_DNA"/>
</dbReference>